<dbReference type="RefSeq" id="WP_285235293.1">
    <property type="nucleotide sequence ID" value="NZ_CP116346.1"/>
</dbReference>
<feature type="signal peptide" evidence="15">
    <location>
        <begin position="1"/>
        <end position="24"/>
    </location>
</feature>
<evidence type="ECO:0000256" key="12">
    <source>
        <dbReference type="ARBA" id="ARBA00043691"/>
    </source>
</evidence>
<dbReference type="EC" id="3.1.3.80" evidence="3"/>
<evidence type="ECO:0000256" key="15">
    <source>
        <dbReference type="SAM" id="SignalP"/>
    </source>
</evidence>
<comment type="catalytic activity">
    <reaction evidence="12">
        <text>1D-myo-inositol hexakisphosphate + H2O = 1D-myo-inositol 1,2,4,5,6-pentakisphosphate + phosphate</text>
        <dbReference type="Rhea" id="RHEA:16989"/>
        <dbReference type="ChEBI" id="CHEBI:15377"/>
        <dbReference type="ChEBI" id="CHEBI:43474"/>
        <dbReference type="ChEBI" id="CHEBI:57798"/>
        <dbReference type="ChEBI" id="CHEBI:58130"/>
        <dbReference type="EC" id="3.1.3.62"/>
    </reaction>
    <physiologicalReaction direction="left-to-right" evidence="12">
        <dbReference type="Rhea" id="RHEA:16990"/>
    </physiologicalReaction>
</comment>
<feature type="compositionally biased region" description="Pro residues" evidence="14">
    <location>
        <begin position="33"/>
        <end position="43"/>
    </location>
</feature>
<feature type="chain" id="PRO_5041647492" description="Multiple inositol polyphosphate phosphatase 1" evidence="15">
    <location>
        <begin position="25"/>
        <end position="541"/>
    </location>
</feature>
<dbReference type="Pfam" id="PF00328">
    <property type="entry name" value="His_Phos_2"/>
    <property type="match status" value="1"/>
</dbReference>
<keyword evidence="7" id="KW-0378">Hydrolase</keyword>
<comment type="subcellular location">
    <subcellularLocation>
        <location evidence="1">Membrane</location>
    </subcellularLocation>
</comment>
<dbReference type="GO" id="GO:0034417">
    <property type="term" value="F:bisphosphoglycerate 3-phosphatase activity"/>
    <property type="evidence" value="ECO:0007669"/>
    <property type="project" value="UniProtKB-EC"/>
</dbReference>
<evidence type="ECO:0000256" key="2">
    <source>
        <dbReference type="ARBA" id="ARBA00008422"/>
    </source>
</evidence>
<evidence type="ECO:0000256" key="1">
    <source>
        <dbReference type="ARBA" id="ARBA00004370"/>
    </source>
</evidence>
<feature type="region of interest" description="Disordered" evidence="14">
    <location>
        <begin position="25"/>
        <end position="49"/>
    </location>
</feature>
<dbReference type="InterPro" id="IPR029033">
    <property type="entry name" value="His_PPase_superfam"/>
</dbReference>
<evidence type="ECO:0000256" key="8">
    <source>
        <dbReference type="ARBA" id="ARBA00023136"/>
    </source>
</evidence>
<evidence type="ECO:0000313" key="16">
    <source>
        <dbReference type="EMBL" id="WIT14165.1"/>
    </source>
</evidence>
<evidence type="ECO:0000313" key="17">
    <source>
        <dbReference type="Proteomes" id="UP001177769"/>
    </source>
</evidence>
<evidence type="ECO:0000256" key="10">
    <source>
        <dbReference type="ARBA" id="ARBA00043668"/>
    </source>
</evidence>
<organism evidence="16 17">
    <name type="scientific">Paucibacter sediminis</name>
    <dbReference type="NCBI Taxonomy" id="3019553"/>
    <lineage>
        <taxon>Bacteria</taxon>
        <taxon>Pseudomonadati</taxon>
        <taxon>Pseudomonadota</taxon>
        <taxon>Betaproteobacteria</taxon>
        <taxon>Burkholderiales</taxon>
        <taxon>Sphaerotilaceae</taxon>
        <taxon>Roseateles</taxon>
    </lineage>
</organism>
<comment type="catalytic activity">
    <reaction evidence="10">
        <text>1D-myo-inositol 1,2,5,6-tetrakisphosphate + H2O = 1D-myo-inositol 1,2,6-trisphosphate + phosphate</text>
        <dbReference type="Rhea" id="RHEA:77119"/>
        <dbReference type="ChEBI" id="CHEBI:15377"/>
        <dbReference type="ChEBI" id="CHEBI:43474"/>
        <dbReference type="ChEBI" id="CHEBI:195535"/>
        <dbReference type="ChEBI" id="CHEBI:195537"/>
        <dbReference type="EC" id="3.1.3.62"/>
    </reaction>
    <physiologicalReaction direction="left-to-right" evidence="10">
        <dbReference type="Rhea" id="RHEA:77120"/>
    </physiologicalReaction>
</comment>
<evidence type="ECO:0000256" key="9">
    <source>
        <dbReference type="ARBA" id="ARBA00031642"/>
    </source>
</evidence>
<accession>A0AA95SR19</accession>
<dbReference type="Proteomes" id="UP001177769">
    <property type="component" value="Chromosome"/>
</dbReference>
<dbReference type="KEGG" id="pais:PFX98_11215"/>
<comment type="catalytic activity">
    <reaction evidence="13">
        <text>(2R)-2,3-bisphosphoglycerate + H2O = (2R)-2-phosphoglycerate + phosphate</text>
        <dbReference type="Rhea" id="RHEA:27381"/>
        <dbReference type="ChEBI" id="CHEBI:15377"/>
        <dbReference type="ChEBI" id="CHEBI:43474"/>
        <dbReference type="ChEBI" id="CHEBI:58248"/>
        <dbReference type="ChEBI" id="CHEBI:58289"/>
        <dbReference type="EC" id="3.1.3.80"/>
    </reaction>
    <physiologicalReaction direction="left-to-right" evidence="13">
        <dbReference type="Rhea" id="RHEA:27382"/>
    </physiologicalReaction>
</comment>
<dbReference type="PANTHER" id="PTHR20963">
    <property type="entry name" value="MULTIPLE INOSITOL POLYPHOSPHATE PHOSPHATASE-RELATED"/>
    <property type="match status" value="1"/>
</dbReference>
<protein>
    <recommendedName>
        <fullName evidence="5">Multiple inositol polyphosphate phosphatase 1</fullName>
        <ecNumber evidence="4">3.1.3.62</ecNumber>
        <ecNumber evidence="3">3.1.3.80</ecNumber>
    </recommendedName>
    <alternativeName>
        <fullName evidence="9">2,3-bisphosphoglycerate 3-phosphatase</fullName>
    </alternativeName>
</protein>
<evidence type="ECO:0000256" key="4">
    <source>
        <dbReference type="ARBA" id="ARBA00013040"/>
    </source>
</evidence>
<name>A0AA95SR19_9BURK</name>
<comment type="similarity">
    <text evidence="2">Belongs to the histidine acid phosphatase family. MINPP1 subfamily.</text>
</comment>
<keyword evidence="8" id="KW-0472">Membrane</keyword>
<dbReference type="InterPro" id="IPR000560">
    <property type="entry name" value="His_Pase_clade-2"/>
</dbReference>
<reference evidence="16" key="1">
    <citation type="submission" date="2023-01" db="EMBL/GenBank/DDBJ databases">
        <title>Whole genome sequence of Paucibacter sp. S2-9 isolated from pond sediment.</title>
        <authorList>
            <person name="Jung J.Y."/>
        </authorList>
    </citation>
    <scope>NUCLEOTIDE SEQUENCE</scope>
    <source>
        <strain evidence="16">S2-9</strain>
    </source>
</reference>
<dbReference type="GO" id="GO:0016020">
    <property type="term" value="C:membrane"/>
    <property type="evidence" value="ECO:0007669"/>
    <property type="project" value="UniProtKB-SubCell"/>
</dbReference>
<dbReference type="EMBL" id="CP116346">
    <property type="protein sequence ID" value="WIT14165.1"/>
    <property type="molecule type" value="Genomic_DNA"/>
</dbReference>
<comment type="catalytic activity">
    <reaction evidence="11">
        <text>1D-myo-inositol 1,2,4,5,6-pentakisphosphate + H2O = 1D-myo-inositol 1,2,5,6-tetrakisphosphate + phosphate</text>
        <dbReference type="Rhea" id="RHEA:77115"/>
        <dbReference type="ChEBI" id="CHEBI:15377"/>
        <dbReference type="ChEBI" id="CHEBI:43474"/>
        <dbReference type="ChEBI" id="CHEBI:57798"/>
        <dbReference type="ChEBI" id="CHEBI:195535"/>
        <dbReference type="EC" id="3.1.3.62"/>
    </reaction>
    <physiologicalReaction direction="left-to-right" evidence="11">
        <dbReference type="Rhea" id="RHEA:77116"/>
    </physiologicalReaction>
</comment>
<evidence type="ECO:0000256" key="11">
    <source>
        <dbReference type="ARBA" id="ARBA00043671"/>
    </source>
</evidence>
<proteinExistence type="inferred from homology"/>
<evidence type="ECO:0000256" key="13">
    <source>
        <dbReference type="ARBA" id="ARBA00043832"/>
    </source>
</evidence>
<evidence type="ECO:0000256" key="5">
    <source>
        <dbReference type="ARBA" id="ARBA00018097"/>
    </source>
</evidence>
<keyword evidence="17" id="KW-1185">Reference proteome</keyword>
<evidence type="ECO:0000256" key="14">
    <source>
        <dbReference type="SAM" id="MobiDB-lite"/>
    </source>
</evidence>
<keyword evidence="6 15" id="KW-0732">Signal</keyword>
<evidence type="ECO:0000256" key="7">
    <source>
        <dbReference type="ARBA" id="ARBA00022801"/>
    </source>
</evidence>
<dbReference type="PANTHER" id="PTHR20963:SF8">
    <property type="entry name" value="MULTIPLE INOSITOL POLYPHOSPHATE PHOSPHATASE 1"/>
    <property type="match status" value="1"/>
</dbReference>
<dbReference type="SUPFAM" id="SSF53254">
    <property type="entry name" value="Phosphoglycerate mutase-like"/>
    <property type="match status" value="1"/>
</dbReference>
<dbReference type="AlphaFoldDB" id="A0AA95SR19"/>
<gene>
    <name evidence="16" type="ORF">PFX98_11215</name>
</gene>
<dbReference type="EC" id="3.1.3.62" evidence="4"/>
<evidence type="ECO:0000256" key="6">
    <source>
        <dbReference type="ARBA" id="ARBA00022729"/>
    </source>
</evidence>
<sequence length="541" mass="58273">MTTTAILSRLWVAAALTAGLAACGGGDDTSTQTPPPPAPPPAPTNFYYQTKTPYAPQQDAASYEAPPSGFSTVFTELVARHGSRGLSSLKYDLAVYNMWLKAASEGALTDLGLKLGPDVLKLMKANFLLGYGVPGISKPGYGNETQVGIDEHTNLAKRLLSRHAALFEQVVGTAATSPRRIEVVTSGVDRAVDSGAFFVKGMLATQPKLAELVSYPAAPGPYPVSAPVAQPAGTDRFLLYFHKLVAATDLVSNASDPLYTTYQDSLAFQKWLKDADLAAKQAAILADPAAKTAGRVVLERLFTKAFVDKIESGAYSFANTGSFTYSSADGKFTSTLSGDGETPIGNLAEAASRIYELYVIAPAMKAEAGVDFSPYMPLEQAKYFAFTQDAADFYKMGPGITEKGSVTWKMAQHLEDDFFNQVDAIAKGQLGKVAKLRFAHAEIIIPFASKMGLKNVLQQVPLATMYSYENNPWRGDYVSPMAANMQWDVVRNASGTLLVKMLFNEKETDFKADCDGARYAANSHFYDYTKLKACYGHTPAP</sequence>
<evidence type="ECO:0000256" key="3">
    <source>
        <dbReference type="ARBA" id="ARBA00012976"/>
    </source>
</evidence>
<dbReference type="Gene3D" id="3.40.50.1240">
    <property type="entry name" value="Phosphoglycerate mutase-like"/>
    <property type="match status" value="1"/>
</dbReference>
<dbReference type="GO" id="GO:0003993">
    <property type="term" value="F:acid phosphatase activity"/>
    <property type="evidence" value="ECO:0007669"/>
    <property type="project" value="TreeGrafter"/>
</dbReference>